<dbReference type="EMBL" id="JAEUGD010000016">
    <property type="protein sequence ID" value="MBL6445675.1"/>
    <property type="molecule type" value="Genomic_DNA"/>
</dbReference>
<comment type="subcellular location">
    <subcellularLocation>
        <location evidence="1">Cell outer membrane</location>
    </subcellularLocation>
</comment>
<protein>
    <submittedName>
        <fullName evidence="8">PorP/SprF family type IX secretion system membrane protein</fullName>
    </submittedName>
</protein>
<keyword evidence="9" id="KW-1185">Reference proteome</keyword>
<feature type="region of interest" description="Disordered" evidence="5">
    <location>
        <begin position="309"/>
        <end position="334"/>
    </location>
</feature>
<dbReference type="PANTHER" id="PTHR30329:SF21">
    <property type="entry name" value="LIPOPROTEIN YIAD-RELATED"/>
    <property type="match status" value="1"/>
</dbReference>
<feature type="signal peptide" evidence="6">
    <location>
        <begin position="1"/>
        <end position="24"/>
    </location>
</feature>
<dbReference type="PROSITE" id="PS51123">
    <property type="entry name" value="OMPA_2"/>
    <property type="match status" value="1"/>
</dbReference>
<evidence type="ECO:0000256" key="3">
    <source>
        <dbReference type="ARBA" id="ARBA00023237"/>
    </source>
</evidence>
<feature type="domain" description="OmpA-like" evidence="7">
    <location>
        <begin position="354"/>
        <end position="465"/>
    </location>
</feature>
<proteinExistence type="predicted"/>
<reference evidence="8" key="1">
    <citation type="submission" date="2021-01" db="EMBL/GenBank/DDBJ databases">
        <title>Fulvivirga kasyanovii gen. nov., sp nov., a novel member of the phylum Bacteroidetes isolated from seawater in a mussel farm.</title>
        <authorList>
            <person name="Zhao L.-H."/>
            <person name="Wang Z.-J."/>
        </authorList>
    </citation>
    <scope>NUCLEOTIDE SEQUENCE</scope>
    <source>
        <strain evidence="8">29W222</strain>
    </source>
</reference>
<keyword evidence="2 4" id="KW-0472">Membrane</keyword>
<dbReference type="NCBIfam" id="TIGR03519">
    <property type="entry name" value="T9SS_PorP_fam"/>
    <property type="match status" value="1"/>
</dbReference>
<evidence type="ECO:0000313" key="9">
    <source>
        <dbReference type="Proteomes" id="UP000614216"/>
    </source>
</evidence>
<dbReference type="GO" id="GO:0009279">
    <property type="term" value="C:cell outer membrane"/>
    <property type="evidence" value="ECO:0007669"/>
    <property type="project" value="UniProtKB-SubCell"/>
</dbReference>
<dbReference type="Pfam" id="PF11751">
    <property type="entry name" value="PorP_SprF"/>
    <property type="match status" value="1"/>
</dbReference>
<dbReference type="InterPro" id="IPR050330">
    <property type="entry name" value="Bact_OuterMem_StrucFunc"/>
</dbReference>
<dbReference type="PANTHER" id="PTHR30329">
    <property type="entry name" value="STATOR ELEMENT OF FLAGELLAR MOTOR COMPLEX"/>
    <property type="match status" value="1"/>
</dbReference>
<keyword evidence="6" id="KW-0732">Signal</keyword>
<dbReference type="RefSeq" id="WP_202855214.1">
    <property type="nucleotide sequence ID" value="NZ_JAEUGD010000016.1"/>
</dbReference>
<evidence type="ECO:0000256" key="4">
    <source>
        <dbReference type="PROSITE-ProRule" id="PRU00473"/>
    </source>
</evidence>
<evidence type="ECO:0000313" key="8">
    <source>
        <dbReference type="EMBL" id="MBL6445675.1"/>
    </source>
</evidence>
<dbReference type="CDD" id="cd07185">
    <property type="entry name" value="OmpA_C-like"/>
    <property type="match status" value="1"/>
</dbReference>
<evidence type="ECO:0000259" key="7">
    <source>
        <dbReference type="PROSITE" id="PS51123"/>
    </source>
</evidence>
<evidence type="ECO:0000256" key="5">
    <source>
        <dbReference type="SAM" id="MobiDB-lite"/>
    </source>
</evidence>
<feature type="chain" id="PRO_5036991755" evidence="6">
    <location>
        <begin position="25"/>
        <end position="465"/>
    </location>
</feature>
<sequence>MRNFNNIFLIVSTLLVGVSGQAQQLGLNNFYNQNLYLINPASVGMDNCFRGFINQRMQWSGVNNAPATTGITMDSRVFKAHGLGLNLQMVNAGLLSQVSGKLSYAYHIKIAKESSLHAGVSGGINYQRFNLDDVVATSYSDRILMEQNQNGSELAIGTGLMFTSPHLKLGVALPQPINLAQKIGSGERANMYASYQWFSSPTWMVETSVLYRSLITQNDQIETGARARWKNIIGMGMIYRSHYGMVAMAELMLNDKFSMAYSFDFGGKNTTGVSHGIMLGIKLCRKSSTQAIPDSAPVNPSPKLILEESKPTQVVSEPEPDSVRTLPEEAPAGEVAPEVDQTSKLQSANLMFGNRDQFIRFENESDSKVISDNQFRVITQVVQILNEEPAFKVKVIGHASSSGDEAFNLQLSEKRAQRIANSLLEKGIDPSRVISIGKGEKEPIADNSTKQGASENRRVQIVFYQ</sequence>
<dbReference type="Proteomes" id="UP000614216">
    <property type="component" value="Unassembled WGS sequence"/>
</dbReference>
<dbReference type="InterPro" id="IPR019861">
    <property type="entry name" value="PorP/SprF_Bacteroidetes"/>
</dbReference>
<dbReference type="Pfam" id="PF00691">
    <property type="entry name" value="OmpA"/>
    <property type="match status" value="1"/>
</dbReference>
<evidence type="ECO:0000256" key="6">
    <source>
        <dbReference type="SAM" id="SignalP"/>
    </source>
</evidence>
<accession>A0A937FTL1</accession>
<comment type="caution">
    <text evidence="8">The sequence shown here is derived from an EMBL/GenBank/DDBJ whole genome shotgun (WGS) entry which is preliminary data.</text>
</comment>
<keyword evidence="3" id="KW-0998">Cell outer membrane</keyword>
<name>A0A937FTL1_9BACT</name>
<organism evidence="8 9">
    <name type="scientific">Fulvivirga marina</name>
    <dbReference type="NCBI Taxonomy" id="2494733"/>
    <lineage>
        <taxon>Bacteria</taxon>
        <taxon>Pseudomonadati</taxon>
        <taxon>Bacteroidota</taxon>
        <taxon>Cytophagia</taxon>
        <taxon>Cytophagales</taxon>
        <taxon>Fulvivirgaceae</taxon>
        <taxon>Fulvivirga</taxon>
    </lineage>
</organism>
<dbReference type="SUPFAM" id="SSF103088">
    <property type="entry name" value="OmpA-like"/>
    <property type="match status" value="1"/>
</dbReference>
<dbReference type="AlphaFoldDB" id="A0A937FTL1"/>
<dbReference type="PRINTS" id="PR01021">
    <property type="entry name" value="OMPADOMAIN"/>
</dbReference>
<dbReference type="Gene3D" id="3.30.1330.60">
    <property type="entry name" value="OmpA-like domain"/>
    <property type="match status" value="1"/>
</dbReference>
<dbReference type="InterPro" id="IPR006665">
    <property type="entry name" value="OmpA-like"/>
</dbReference>
<evidence type="ECO:0000256" key="1">
    <source>
        <dbReference type="ARBA" id="ARBA00004442"/>
    </source>
</evidence>
<dbReference type="InterPro" id="IPR006664">
    <property type="entry name" value="OMP_bac"/>
</dbReference>
<evidence type="ECO:0000256" key="2">
    <source>
        <dbReference type="ARBA" id="ARBA00023136"/>
    </source>
</evidence>
<gene>
    <name evidence="8" type="ORF">JMN32_05105</name>
</gene>
<dbReference type="InterPro" id="IPR036737">
    <property type="entry name" value="OmpA-like_sf"/>
</dbReference>